<dbReference type="AlphaFoldDB" id="A0A0E9SLE8"/>
<reference evidence="1" key="1">
    <citation type="submission" date="2014-11" db="EMBL/GenBank/DDBJ databases">
        <authorList>
            <person name="Amaro Gonzalez C."/>
        </authorList>
    </citation>
    <scope>NUCLEOTIDE SEQUENCE</scope>
</reference>
<evidence type="ECO:0000313" key="1">
    <source>
        <dbReference type="EMBL" id="JAH41308.1"/>
    </source>
</evidence>
<name>A0A0E9SLE8_ANGAN</name>
<dbReference type="EMBL" id="GBXM01067269">
    <property type="protein sequence ID" value="JAH41308.1"/>
    <property type="molecule type" value="Transcribed_RNA"/>
</dbReference>
<accession>A0A0E9SLE8</accession>
<protein>
    <submittedName>
        <fullName evidence="1">Uncharacterized protein</fullName>
    </submittedName>
</protein>
<organism evidence="1">
    <name type="scientific">Anguilla anguilla</name>
    <name type="common">European freshwater eel</name>
    <name type="synonym">Muraena anguilla</name>
    <dbReference type="NCBI Taxonomy" id="7936"/>
    <lineage>
        <taxon>Eukaryota</taxon>
        <taxon>Metazoa</taxon>
        <taxon>Chordata</taxon>
        <taxon>Craniata</taxon>
        <taxon>Vertebrata</taxon>
        <taxon>Euteleostomi</taxon>
        <taxon>Actinopterygii</taxon>
        <taxon>Neopterygii</taxon>
        <taxon>Teleostei</taxon>
        <taxon>Anguilliformes</taxon>
        <taxon>Anguillidae</taxon>
        <taxon>Anguilla</taxon>
    </lineage>
</organism>
<reference evidence="1" key="2">
    <citation type="journal article" date="2015" name="Fish Shellfish Immunol.">
        <title>Early steps in the European eel (Anguilla anguilla)-Vibrio vulnificus interaction in the gills: Role of the RtxA13 toxin.</title>
        <authorList>
            <person name="Callol A."/>
            <person name="Pajuelo D."/>
            <person name="Ebbesson L."/>
            <person name="Teles M."/>
            <person name="MacKenzie S."/>
            <person name="Amaro C."/>
        </authorList>
    </citation>
    <scope>NUCLEOTIDE SEQUENCE</scope>
</reference>
<sequence>MTSSELCRLSQENLAPRQLRTAV</sequence>
<proteinExistence type="predicted"/>